<protein>
    <recommendedName>
        <fullName evidence="4">DUF3967 domain-containing protein</fullName>
    </recommendedName>
</protein>
<keyword evidence="1" id="KW-0175">Coiled coil</keyword>
<evidence type="ECO:0000313" key="3">
    <source>
        <dbReference type="Proteomes" id="UP000838308"/>
    </source>
</evidence>
<evidence type="ECO:0000256" key="1">
    <source>
        <dbReference type="SAM" id="Coils"/>
    </source>
</evidence>
<sequence length="301" mass="34783">MSLKSALFEMKEAIMNQVVGPSEQDYIHNLETKNRLRNGSLVFYYNNLLMLTMNSSEYANHSLVDSKKVNRKWIKIEIEFMFHYIKERQEEGALNITEILEEVAQLLNRGYQSVNYKYYSLIKTKDKKEAANQNSYQFITITEKDVPVLSTEVIRDTPLATQVNQLAPAQDNDDLLDILSGLISNVQQLPGINLNQLLRSLFQLTNLALQNQDAVQQIESMKSEVNLEKEAMQEQLMKKEQQFIQEKKRNDELQFEVSKLAKEISAFNLLGDAAKIQQLKSYNQRLNYIIDSFGLVLRVSS</sequence>
<name>A0ABN8KHL7_9BACI</name>
<feature type="coiled-coil region" evidence="1">
    <location>
        <begin position="204"/>
        <end position="249"/>
    </location>
</feature>
<dbReference type="RefSeq" id="WP_248733268.1">
    <property type="nucleotide sequence ID" value="NZ_CALBWS010000001.1"/>
</dbReference>
<proteinExistence type="predicted"/>
<evidence type="ECO:0000313" key="2">
    <source>
        <dbReference type="EMBL" id="CAH2712897.1"/>
    </source>
</evidence>
<reference evidence="2" key="1">
    <citation type="submission" date="2022-04" db="EMBL/GenBank/DDBJ databases">
        <authorList>
            <person name="Criscuolo A."/>
        </authorList>
    </citation>
    <scope>NUCLEOTIDE SEQUENCE</scope>
    <source>
        <strain evidence="2">CIP111895</strain>
    </source>
</reference>
<gene>
    <name evidence="2" type="ORF">BACCIP111895_00030</name>
</gene>
<organism evidence="2 3">
    <name type="scientific">Neobacillus rhizosphaerae</name>
    <dbReference type="NCBI Taxonomy" id="2880965"/>
    <lineage>
        <taxon>Bacteria</taxon>
        <taxon>Bacillati</taxon>
        <taxon>Bacillota</taxon>
        <taxon>Bacilli</taxon>
        <taxon>Bacillales</taxon>
        <taxon>Bacillaceae</taxon>
        <taxon>Neobacillus</taxon>
    </lineage>
</organism>
<keyword evidence="3" id="KW-1185">Reference proteome</keyword>
<dbReference type="EMBL" id="CALBWS010000001">
    <property type="protein sequence ID" value="CAH2712897.1"/>
    <property type="molecule type" value="Genomic_DNA"/>
</dbReference>
<dbReference type="Proteomes" id="UP000838308">
    <property type="component" value="Unassembled WGS sequence"/>
</dbReference>
<comment type="caution">
    <text evidence="2">The sequence shown here is derived from an EMBL/GenBank/DDBJ whole genome shotgun (WGS) entry which is preliminary data.</text>
</comment>
<evidence type="ECO:0008006" key="4">
    <source>
        <dbReference type="Google" id="ProtNLM"/>
    </source>
</evidence>
<accession>A0ABN8KHL7</accession>